<dbReference type="InterPro" id="IPR042099">
    <property type="entry name" value="ANL_N_sf"/>
</dbReference>
<dbReference type="InterPro" id="IPR050237">
    <property type="entry name" value="ATP-dep_AMP-bd_enzyme"/>
</dbReference>
<feature type="domain" description="AMP-binding enzyme C-terminal" evidence="2">
    <location>
        <begin position="438"/>
        <end position="512"/>
    </location>
</feature>
<dbReference type="SUPFAM" id="SSF56801">
    <property type="entry name" value="Acetyl-CoA synthetase-like"/>
    <property type="match status" value="1"/>
</dbReference>
<proteinExistence type="predicted"/>
<evidence type="ECO:0000259" key="1">
    <source>
        <dbReference type="Pfam" id="PF00501"/>
    </source>
</evidence>
<dbReference type="InterPro" id="IPR045851">
    <property type="entry name" value="AMP-bd_C_sf"/>
</dbReference>
<dbReference type="Pfam" id="PF13193">
    <property type="entry name" value="AMP-binding_C"/>
    <property type="match status" value="1"/>
</dbReference>
<gene>
    <name evidence="3" type="ORF">EGJ28_07725</name>
</gene>
<dbReference type="PANTHER" id="PTHR43767:SF1">
    <property type="entry name" value="NONRIBOSOMAL PEPTIDE SYNTHASE PES1 (EUROFUNG)-RELATED"/>
    <property type="match status" value="1"/>
</dbReference>
<dbReference type="EMBL" id="RHQL01000002">
    <property type="protein sequence ID" value="RRV13486.1"/>
    <property type="molecule type" value="Genomic_DNA"/>
</dbReference>
<organism evidence="3 4">
    <name type="scientific">Stutzerimonas xanthomarina</name>
    <dbReference type="NCBI Taxonomy" id="271420"/>
    <lineage>
        <taxon>Bacteria</taxon>
        <taxon>Pseudomonadati</taxon>
        <taxon>Pseudomonadota</taxon>
        <taxon>Gammaproteobacteria</taxon>
        <taxon>Pseudomonadales</taxon>
        <taxon>Pseudomonadaceae</taxon>
        <taxon>Stutzerimonas</taxon>
    </lineage>
</organism>
<comment type="caution">
    <text evidence="3">The sequence shown here is derived from an EMBL/GenBank/DDBJ whole genome shotgun (WGS) entry which is preliminary data.</text>
</comment>
<dbReference type="RefSeq" id="WP_125876848.1">
    <property type="nucleotide sequence ID" value="NZ_RHQL01000002.1"/>
</dbReference>
<dbReference type="InterPro" id="IPR025110">
    <property type="entry name" value="AMP-bd_C"/>
</dbReference>
<feature type="domain" description="AMP-dependent synthetase/ligase" evidence="1">
    <location>
        <begin position="21"/>
        <end position="388"/>
    </location>
</feature>
<dbReference type="Gene3D" id="3.30.300.30">
    <property type="match status" value="1"/>
</dbReference>
<dbReference type="InterPro" id="IPR000873">
    <property type="entry name" value="AMP-dep_synth/lig_dom"/>
</dbReference>
<keyword evidence="3" id="KW-0436">Ligase</keyword>
<reference evidence="3 4" key="1">
    <citation type="submission" date="2018-10" db="EMBL/GenBank/DDBJ databases">
        <title>Transmission dynamics of multidrug resistant bacteria on intensive care unit surfaces.</title>
        <authorList>
            <person name="D'Souza A.W."/>
            <person name="Potter R.F."/>
            <person name="Wallace M."/>
            <person name="Shupe A."/>
            <person name="Patel S."/>
            <person name="Sun S."/>
            <person name="Gul D."/>
            <person name="Kwon J.H."/>
            <person name="Andleeb S."/>
            <person name="Burnham C.-A.D."/>
            <person name="Dantas G."/>
        </authorList>
    </citation>
    <scope>NUCLEOTIDE SEQUENCE [LARGE SCALE GENOMIC DNA]</scope>
    <source>
        <strain evidence="3 4">PX_177</strain>
    </source>
</reference>
<dbReference type="Gene3D" id="3.40.50.12780">
    <property type="entry name" value="N-terminal domain of ligase-like"/>
    <property type="match status" value="1"/>
</dbReference>
<dbReference type="GO" id="GO:0016878">
    <property type="term" value="F:acid-thiol ligase activity"/>
    <property type="evidence" value="ECO:0007669"/>
    <property type="project" value="UniProtKB-ARBA"/>
</dbReference>
<dbReference type="Pfam" id="PF00501">
    <property type="entry name" value="AMP-binding"/>
    <property type="match status" value="1"/>
</dbReference>
<sequence length="541" mass="60255">MTTREPGWTAGQQDTVNAVLRRAVERNSDRKFLDVLGQTYTYGEVDRAACRLANGLSNLGVSKGQTVVTLLDNSAEAVFIWFAINKIGAISVPVNTALKGDFLRHQVSDADAAVVIAESDYAERVTSIADKLPALQTIVYRGENPGLHGSKKLIPWNELLSADDSDPQVEVAPGDLAMLIYTGGTTGPSKGCMISHNYTCSMARQMLTITNRDESTITWTPLPLFHFNAVATTVLCNMMVGAQVAIYPRFSVSNFWPEIERTGANDVGLLAAMMPMLANAPDNDAMKRCFGQVKGVWGAPFALDTQKIWKERFGATHTVAGGFGLSECSLPTILPFGTPAKPNSSGRRNTELFDVRIVDDNDNELPPNTPGEIIVRPRQPHVMFEGYWQRPEDTLKVMRNMWFHTGDIGMFDEDDYFFFMDRKKDYLRRRGENISSFEVEAAFRQHESIDEVAAHAVLSDLGEDELKVTITLKPGVTLDPEALCAWSADQMPYYAVPRYIEFRSELPKSPLGRVFKYQLRDEGVTPTTWDREKAGFKLTKR</sequence>
<name>A0A427EA72_9GAMM</name>
<accession>A0A427EA72</accession>
<dbReference type="PROSITE" id="PS00455">
    <property type="entry name" value="AMP_BINDING"/>
    <property type="match status" value="1"/>
</dbReference>
<evidence type="ECO:0000313" key="3">
    <source>
        <dbReference type="EMBL" id="RRV13486.1"/>
    </source>
</evidence>
<protein>
    <submittedName>
        <fullName evidence="3">ATP-dependent acyl-CoA ligase</fullName>
    </submittedName>
</protein>
<evidence type="ECO:0000259" key="2">
    <source>
        <dbReference type="Pfam" id="PF13193"/>
    </source>
</evidence>
<dbReference type="AlphaFoldDB" id="A0A427EA72"/>
<dbReference type="InterPro" id="IPR020845">
    <property type="entry name" value="AMP-binding_CS"/>
</dbReference>
<dbReference type="Proteomes" id="UP000276506">
    <property type="component" value="Unassembled WGS sequence"/>
</dbReference>
<evidence type="ECO:0000313" key="4">
    <source>
        <dbReference type="Proteomes" id="UP000276506"/>
    </source>
</evidence>
<dbReference type="PANTHER" id="PTHR43767">
    <property type="entry name" value="LONG-CHAIN-FATTY-ACID--COA LIGASE"/>
    <property type="match status" value="1"/>
</dbReference>